<comment type="caution">
    <text evidence="2">The sequence shown here is derived from an EMBL/GenBank/DDBJ whole genome shotgun (WGS) entry which is preliminary data.</text>
</comment>
<name>A0A8X6QZ02_NEPPI</name>
<proteinExistence type="predicted"/>
<evidence type="ECO:0000313" key="2">
    <source>
        <dbReference type="EMBL" id="GFU46788.1"/>
    </source>
</evidence>
<gene>
    <name evidence="2" type="ORF">NPIL_415951</name>
</gene>
<protein>
    <submittedName>
        <fullName evidence="2">Uncharacterized protein</fullName>
    </submittedName>
</protein>
<evidence type="ECO:0000313" key="3">
    <source>
        <dbReference type="Proteomes" id="UP000887013"/>
    </source>
</evidence>
<dbReference type="AlphaFoldDB" id="A0A8X6QZ02"/>
<feature type="region of interest" description="Disordered" evidence="1">
    <location>
        <begin position="50"/>
        <end position="71"/>
    </location>
</feature>
<feature type="compositionally biased region" description="Basic and acidic residues" evidence="1">
    <location>
        <begin position="59"/>
        <end position="71"/>
    </location>
</feature>
<organism evidence="2 3">
    <name type="scientific">Nephila pilipes</name>
    <name type="common">Giant wood spider</name>
    <name type="synonym">Nephila maculata</name>
    <dbReference type="NCBI Taxonomy" id="299642"/>
    <lineage>
        <taxon>Eukaryota</taxon>
        <taxon>Metazoa</taxon>
        <taxon>Ecdysozoa</taxon>
        <taxon>Arthropoda</taxon>
        <taxon>Chelicerata</taxon>
        <taxon>Arachnida</taxon>
        <taxon>Araneae</taxon>
        <taxon>Araneomorphae</taxon>
        <taxon>Entelegynae</taxon>
        <taxon>Araneoidea</taxon>
        <taxon>Nephilidae</taxon>
        <taxon>Nephila</taxon>
    </lineage>
</organism>
<keyword evidence="3" id="KW-1185">Reference proteome</keyword>
<accession>A0A8X6QZ02</accession>
<evidence type="ECO:0000256" key="1">
    <source>
        <dbReference type="SAM" id="MobiDB-lite"/>
    </source>
</evidence>
<reference evidence="2" key="1">
    <citation type="submission" date="2020-08" db="EMBL/GenBank/DDBJ databases">
        <title>Multicomponent nature underlies the extraordinary mechanical properties of spider dragline silk.</title>
        <authorList>
            <person name="Kono N."/>
            <person name="Nakamura H."/>
            <person name="Mori M."/>
            <person name="Yoshida Y."/>
            <person name="Ohtoshi R."/>
            <person name="Malay A.D."/>
            <person name="Moran D.A.P."/>
            <person name="Tomita M."/>
            <person name="Numata K."/>
            <person name="Arakawa K."/>
        </authorList>
    </citation>
    <scope>NUCLEOTIDE SEQUENCE</scope>
</reference>
<dbReference type="Proteomes" id="UP000887013">
    <property type="component" value="Unassembled WGS sequence"/>
</dbReference>
<dbReference type="EMBL" id="BMAW01086292">
    <property type="protein sequence ID" value="GFU46788.1"/>
    <property type="molecule type" value="Genomic_DNA"/>
</dbReference>
<sequence length="71" mass="7522">MNFLSQLTAAIKISIDATQTHISKTEGTQQILGPLSRPSTLPGIPAEATAAVGKAPLTTERRASHQQLIDK</sequence>